<proteinExistence type="predicted"/>
<keyword evidence="1" id="KW-1133">Transmembrane helix</keyword>
<evidence type="ECO:0000313" key="4">
    <source>
        <dbReference type="EMBL" id="OGG45076.1"/>
    </source>
</evidence>
<comment type="caution">
    <text evidence="4">The sequence shown here is derived from an EMBL/GenBank/DDBJ whole genome shotgun (WGS) entry which is preliminary data.</text>
</comment>
<organism evidence="4 5">
    <name type="scientific">Handelsmanbacteria sp. (strain RIFCSPLOWO2_12_FULL_64_10)</name>
    <dbReference type="NCBI Taxonomy" id="1817868"/>
    <lineage>
        <taxon>Bacteria</taxon>
        <taxon>Candidatus Handelsmaniibacteriota</taxon>
    </lineage>
</organism>
<feature type="transmembrane region" description="Helical" evidence="1">
    <location>
        <begin position="29"/>
        <end position="51"/>
    </location>
</feature>
<dbReference type="InterPro" id="IPR046712">
    <property type="entry name" value="DUF6785"/>
</dbReference>
<feature type="transmembrane region" description="Helical" evidence="1">
    <location>
        <begin position="345"/>
        <end position="362"/>
    </location>
</feature>
<evidence type="ECO:0000256" key="1">
    <source>
        <dbReference type="SAM" id="Phobius"/>
    </source>
</evidence>
<feature type="transmembrane region" description="Helical" evidence="1">
    <location>
        <begin position="140"/>
        <end position="165"/>
    </location>
</feature>
<dbReference type="EMBL" id="MFKF01000388">
    <property type="protein sequence ID" value="OGG45076.1"/>
    <property type="molecule type" value="Genomic_DNA"/>
</dbReference>
<name>A0A1F6C7F2_HANXR</name>
<feature type="domain" description="DUF6784" evidence="2">
    <location>
        <begin position="524"/>
        <end position="614"/>
    </location>
</feature>
<gene>
    <name evidence="4" type="ORF">A3F84_03005</name>
</gene>
<feature type="transmembrane region" description="Helical" evidence="1">
    <location>
        <begin position="522"/>
        <end position="542"/>
    </location>
</feature>
<feature type="transmembrane region" description="Helical" evidence="1">
    <location>
        <begin position="297"/>
        <end position="316"/>
    </location>
</feature>
<dbReference type="Pfam" id="PF20581">
    <property type="entry name" value="DUF6785"/>
    <property type="match status" value="1"/>
</dbReference>
<accession>A0A1F6C7F2</accession>
<feature type="transmembrane region" description="Helical" evidence="1">
    <location>
        <begin position="461"/>
        <end position="484"/>
    </location>
</feature>
<feature type="transmembrane region" description="Helical" evidence="1">
    <location>
        <begin position="63"/>
        <end position="94"/>
    </location>
</feature>
<dbReference type="Pfam" id="PF20580">
    <property type="entry name" value="DUF6784"/>
    <property type="match status" value="1"/>
</dbReference>
<evidence type="ECO:0000259" key="3">
    <source>
        <dbReference type="Pfam" id="PF20581"/>
    </source>
</evidence>
<dbReference type="InterPro" id="IPR046711">
    <property type="entry name" value="DUF6784"/>
</dbReference>
<evidence type="ECO:0000313" key="5">
    <source>
        <dbReference type="Proteomes" id="UP000178606"/>
    </source>
</evidence>
<feature type="transmembrane region" description="Helical" evidence="1">
    <location>
        <begin position="368"/>
        <end position="385"/>
    </location>
</feature>
<feature type="transmembrane region" description="Helical" evidence="1">
    <location>
        <begin position="198"/>
        <end position="219"/>
    </location>
</feature>
<feature type="domain" description="DUF6785" evidence="3">
    <location>
        <begin position="5"/>
        <end position="487"/>
    </location>
</feature>
<feature type="transmembrane region" description="Helical" evidence="1">
    <location>
        <begin position="563"/>
        <end position="587"/>
    </location>
</feature>
<protein>
    <submittedName>
        <fullName evidence="4">Uncharacterized protein</fullName>
    </submittedName>
</protein>
<dbReference type="AlphaFoldDB" id="A0A1F6C7F2"/>
<sequence length="626" mass="69062">MAVSTASSLWVNHIEYVVHASRQLTGSQFPFGVLMVYLTVALLLNPLCRLLSARAALSPSELLVVMACGLVGGTIPSVGLTGYLLGAIAAPYYFATPENQWADYFHPHIPEWLAPRNTDGALTYLFEGLPPGAAIPWSAWGVPLACWMALATALLTASVCLAVILRKQWVENERLTYPILRPVMDLTARSESLAFPRLFWVGFSVALGILSWNMISYFVPGFPEIPNIRWGPWVRFERYFPGIWTRVNMFIISFAYFANIDVLFSFWFFDLLFILRSGILNRLGFNASSWAHASPEFAWLPLGAFVALAFWSLWTSRHHLRAVLRKARGSEGALDESEEMMGYRAALLGLALSVAFVVFYLWRAGMGFGVACLFTLATLTLYIGVARVVSDVGLVFVCAPVGAQGLVTYAVGSQNLSASSLTALAFSNGLYAYGKGLFMPAVCHVARIADACPKPDRRRMLTGVFLAYAATAAATIAYTLYLGYTKGAYNFNDYPFNEYSQYGFSFALAQMKNPAPPDTARLFLFGIGAAAMSLLTFLKYRFAWWPLHPVGFALSDAATYMRYGAFSVFLAWAIKFLILRVGGATLYRTYQPFFLGILTGYTFGVTVSILVDTVWFPGAGHSIHGY</sequence>
<dbReference type="Proteomes" id="UP000178606">
    <property type="component" value="Unassembled WGS sequence"/>
</dbReference>
<keyword evidence="1" id="KW-0812">Transmembrane</keyword>
<feature type="transmembrane region" description="Helical" evidence="1">
    <location>
        <begin position="593"/>
        <end position="616"/>
    </location>
</feature>
<reference evidence="4 5" key="1">
    <citation type="journal article" date="2016" name="Nat. Commun.">
        <title>Thousands of microbial genomes shed light on interconnected biogeochemical processes in an aquifer system.</title>
        <authorList>
            <person name="Anantharaman K."/>
            <person name="Brown C.T."/>
            <person name="Hug L.A."/>
            <person name="Sharon I."/>
            <person name="Castelle C.J."/>
            <person name="Probst A.J."/>
            <person name="Thomas B.C."/>
            <person name="Singh A."/>
            <person name="Wilkins M.J."/>
            <person name="Karaoz U."/>
            <person name="Brodie E.L."/>
            <person name="Williams K.H."/>
            <person name="Hubbard S.S."/>
            <person name="Banfield J.F."/>
        </authorList>
    </citation>
    <scope>NUCLEOTIDE SEQUENCE [LARGE SCALE GENOMIC DNA]</scope>
    <source>
        <strain evidence="5">RIFCSPLOWO2_12_FULL_64_10</strain>
    </source>
</reference>
<keyword evidence="1" id="KW-0472">Membrane</keyword>
<evidence type="ECO:0000259" key="2">
    <source>
        <dbReference type="Pfam" id="PF20580"/>
    </source>
</evidence>